<dbReference type="Proteomes" id="UP000193090">
    <property type="component" value="Unassembled WGS sequence"/>
</dbReference>
<protein>
    <recommendedName>
        <fullName evidence="3">DUF3298 domain-containing protein</fullName>
    </recommendedName>
</protein>
<comment type="caution">
    <text evidence="1">The sequence shown here is derived from an EMBL/GenBank/DDBJ whole genome shotgun (WGS) entry which is preliminary data.</text>
</comment>
<dbReference type="OrthoDB" id="4371734at2"/>
<evidence type="ECO:0000313" key="1">
    <source>
        <dbReference type="EMBL" id="ORX02162.1"/>
    </source>
</evidence>
<dbReference type="STRING" id="1798.AWC30_12935"/>
<organism evidence="1 2">
    <name type="scientific">Mycolicibacillus trivialis</name>
    <dbReference type="NCBI Taxonomy" id="1798"/>
    <lineage>
        <taxon>Bacteria</taxon>
        <taxon>Bacillati</taxon>
        <taxon>Actinomycetota</taxon>
        <taxon>Actinomycetes</taxon>
        <taxon>Mycobacteriales</taxon>
        <taxon>Mycobacteriaceae</taxon>
        <taxon>Mycolicibacillus</taxon>
    </lineage>
</organism>
<sequence>MGQWSVDYQRITGGDPSVVAAINDIIDAEARGQVATYEPSATKTQPWTFHSTGTPFFGPITVSELFVGEYSTDMPNMPFHAVATRVFDKRSGVLITWDNLFTDKKAGLVRLADQTVAILPTVYAPPKHPGTWQFGNEVAPIDVNFKYWIPTDGGIELHFPDYQFGRGLAVITVPWDAVADLIAPEFAPIMG</sequence>
<evidence type="ECO:0000313" key="2">
    <source>
        <dbReference type="Proteomes" id="UP000193090"/>
    </source>
</evidence>
<accession>A0A1X2EHH6</accession>
<gene>
    <name evidence="1" type="ORF">AWC30_12935</name>
</gene>
<dbReference type="EMBL" id="LQPZ01000033">
    <property type="protein sequence ID" value="ORX02162.1"/>
    <property type="molecule type" value="Genomic_DNA"/>
</dbReference>
<reference evidence="1 2" key="1">
    <citation type="submission" date="2016-01" db="EMBL/GenBank/DDBJ databases">
        <title>The new phylogeny of the genus Mycobacterium.</title>
        <authorList>
            <person name="Tarcisio F."/>
            <person name="Conor M."/>
            <person name="Antonella G."/>
            <person name="Elisabetta G."/>
            <person name="Giulia F.S."/>
            <person name="Sara T."/>
            <person name="Anna F."/>
            <person name="Clotilde B."/>
            <person name="Roberto B."/>
            <person name="Veronica D.S."/>
            <person name="Fabio R."/>
            <person name="Monica P."/>
            <person name="Olivier J."/>
            <person name="Enrico T."/>
            <person name="Nicola S."/>
        </authorList>
    </citation>
    <scope>NUCLEOTIDE SEQUENCE [LARGE SCALE GENOMIC DNA]</scope>
    <source>
        <strain evidence="1 2">DSM 44153</strain>
    </source>
</reference>
<name>A0A1X2EHH6_9MYCO</name>
<dbReference type="AlphaFoldDB" id="A0A1X2EHH6"/>
<keyword evidence="2" id="KW-1185">Reference proteome</keyword>
<proteinExistence type="predicted"/>
<evidence type="ECO:0008006" key="3">
    <source>
        <dbReference type="Google" id="ProtNLM"/>
    </source>
</evidence>